<dbReference type="InterPro" id="IPR010982">
    <property type="entry name" value="Lambda_DNA-bd_dom_sf"/>
</dbReference>
<dbReference type="EMBL" id="BAAADS010000021">
    <property type="protein sequence ID" value="GAA0609798.1"/>
    <property type="molecule type" value="Genomic_DNA"/>
</dbReference>
<dbReference type="SUPFAM" id="SSF47413">
    <property type="entry name" value="lambda repressor-like DNA-binding domains"/>
    <property type="match status" value="1"/>
</dbReference>
<dbReference type="CDD" id="cd06294">
    <property type="entry name" value="PBP1_MalR-like"/>
    <property type="match status" value="1"/>
</dbReference>
<accession>A0ABN1GEK2</accession>
<proteinExistence type="predicted"/>
<evidence type="ECO:0000256" key="2">
    <source>
        <dbReference type="ARBA" id="ARBA00023125"/>
    </source>
</evidence>
<dbReference type="PANTHER" id="PTHR30146:SF109">
    <property type="entry name" value="HTH-TYPE TRANSCRIPTIONAL REGULATOR GALS"/>
    <property type="match status" value="1"/>
</dbReference>
<dbReference type="Gene3D" id="1.10.260.40">
    <property type="entry name" value="lambda repressor-like DNA-binding domains"/>
    <property type="match status" value="1"/>
</dbReference>
<dbReference type="InterPro" id="IPR046335">
    <property type="entry name" value="LacI/GalR-like_sensor"/>
</dbReference>
<dbReference type="CDD" id="cd01392">
    <property type="entry name" value="HTH_LacI"/>
    <property type="match status" value="1"/>
</dbReference>
<dbReference type="PANTHER" id="PTHR30146">
    <property type="entry name" value="LACI-RELATED TRANSCRIPTIONAL REPRESSOR"/>
    <property type="match status" value="1"/>
</dbReference>
<evidence type="ECO:0000313" key="6">
    <source>
        <dbReference type="Proteomes" id="UP001500866"/>
    </source>
</evidence>
<comment type="caution">
    <text evidence="5">The sequence shown here is derived from an EMBL/GenBank/DDBJ whole genome shotgun (WGS) entry which is preliminary data.</text>
</comment>
<name>A0ABN1GEK2_9BACI</name>
<dbReference type="InterPro" id="IPR000843">
    <property type="entry name" value="HTH_LacI"/>
</dbReference>
<evidence type="ECO:0000259" key="4">
    <source>
        <dbReference type="PROSITE" id="PS50932"/>
    </source>
</evidence>
<organism evidence="5 6">
    <name type="scientific">Virgibacillus siamensis</name>
    <dbReference type="NCBI Taxonomy" id="480071"/>
    <lineage>
        <taxon>Bacteria</taxon>
        <taxon>Bacillati</taxon>
        <taxon>Bacillota</taxon>
        <taxon>Bacilli</taxon>
        <taxon>Bacillales</taxon>
        <taxon>Bacillaceae</taxon>
        <taxon>Virgibacillus</taxon>
    </lineage>
</organism>
<feature type="domain" description="HTH lacI-type" evidence="4">
    <location>
        <begin position="21"/>
        <end position="75"/>
    </location>
</feature>
<dbReference type="Pfam" id="PF13377">
    <property type="entry name" value="Peripla_BP_3"/>
    <property type="match status" value="1"/>
</dbReference>
<keyword evidence="6" id="KW-1185">Reference proteome</keyword>
<keyword evidence="1" id="KW-0805">Transcription regulation</keyword>
<keyword evidence="2" id="KW-0238">DNA-binding</keyword>
<sequence length="357" mass="39860">MPGIVIIRREGNIQEMVNMMPTIKDVAKLANVSPSTVSRVIANNPRISNKTKEIVNDAMEKLGYHPNFTARSLASKSTQTIGLVMPSSGEKVLQNPFFPEVIRGISTKSHENRYGLYMTTGNTEDEILEGVYELVQGRRIDGLILLYSQVNDRMMSYLLDKGFPFTVIGKPFQNENQITYVDNDNVKAAFEATSYLTELGHERIAFVGGGMELVVTIDRLEGYRKAMESASIAVREDYIGHHEFLREGGREAIEKLINLDAPPTGLVVTDDVMAFGIVNTLEQMGLKVPQDTSLVSFNNVIFSELATPSLTSVDINIFRLGYEAAQCLFEKINQAELPPRRITIPHQLVVRDSCRRV</sequence>
<dbReference type="Gene3D" id="3.40.50.2300">
    <property type="match status" value="2"/>
</dbReference>
<dbReference type="SMART" id="SM00354">
    <property type="entry name" value="HTH_LACI"/>
    <property type="match status" value="1"/>
</dbReference>
<reference evidence="5 6" key="1">
    <citation type="journal article" date="2019" name="Int. J. Syst. Evol. Microbiol.">
        <title>The Global Catalogue of Microorganisms (GCM) 10K type strain sequencing project: providing services to taxonomists for standard genome sequencing and annotation.</title>
        <authorList>
            <consortium name="The Broad Institute Genomics Platform"/>
            <consortium name="The Broad Institute Genome Sequencing Center for Infectious Disease"/>
            <person name="Wu L."/>
            <person name="Ma J."/>
        </authorList>
    </citation>
    <scope>NUCLEOTIDE SEQUENCE [LARGE SCALE GENOMIC DNA]</scope>
    <source>
        <strain evidence="5 6">JCM 15395</strain>
    </source>
</reference>
<evidence type="ECO:0000256" key="3">
    <source>
        <dbReference type="ARBA" id="ARBA00023163"/>
    </source>
</evidence>
<dbReference type="SUPFAM" id="SSF53822">
    <property type="entry name" value="Periplasmic binding protein-like I"/>
    <property type="match status" value="1"/>
</dbReference>
<dbReference type="InterPro" id="IPR028082">
    <property type="entry name" value="Peripla_BP_I"/>
</dbReference>
<gene>
    <name evidence="5" type="primary">malR</name>
    <name evidence="5" type="ORF">GCM10009001_28940</name>
</gene>
<dbReference type="PROSITE" id="PS50932">
    <property type="entry name" value="HTH_LACI_2"/>
    <property type="match status" value="1"/>
</dbReference>
<dbReference type="PROSITE" id="PS00356">
    <property type="entry name" value="HTH_LACI_1"/>
    <property type="match status" value="1"/>
</dbReference>
<keyword evidence="3" id="KW-0804">Transcription</keyword>
<dbReference type="Pfam" id="PF00356">
    <property type="entry name" value="LacI"/>
    <property type="match status" value="1"/>
</dbReference>
<protein>
    <submittedName>
        <fullName evidence="5">Maltose operon transcriptional repressor MalR</fullName>
    </submittedName>
</protein>
<evidence type="ECO:0000256" key="1">
    <source>
        <dbReference type="ARBA" id="ARBA00023015"/>
    </source>
</evidence>
<evidence type="ECO:0000313" key="5">
    <source>
        <dbReference type="EMBL" id="GAA0609798.1"/>
    </source>
</evidence>
<dbReference type="Proteomes" id="UP001500866">
    <property type="component" value="Unassembled WGS sequence"/>
</dbReference>